<accession>A0A2I4HUR2</accession>
<dbReference type="Gramene" id="Jr10_03580_p1">
    <property type="protein sequence ID" value="cds.Jr10_03580_p1"/>
    <property type="gene ID" value="Jr10_03580"/>
</dbReference>
<name>A0A2I4HUR2_JUGRE</name>
<gene>
    <name evidence="8" type="primary">LOC109021645</name>
</gene>
<evidence type="ECO:0000313" key="7">
    <source>
        <dbReference type="Proteomes" id="UP000235220"/>
    </source>
</evidence>
<dbReference type="CDD" id="cd18572">
    <property type="entry name" value="ABC_6TM_TAP"/>
    <property type="match status" value="1"/>
</dbReference>
<dbReference type="PANTHER" id="PTHR43394">
    <property type="entry name" value="ATP-DEPENDENT PERMEASE MDL1, MITOCHONDRIAL"/>
    <property type="match status" value="1"/>
</dbReference>
<dbReference type="FunFam" id="3.40.50.300:FF:000218">
    <property type="entry name" value="Multidrug ABC transporter ATP-binding protein"/>
    <property type="match status" value="1"/>
</dbReference>
<dbReference type="GO" id="GO:0016020">
    <property type="term" value="C:membrane"/>
    <property type="evidence" value="ECO:0007669"/>
    <property type="project" value="UniProtKB-SubCell"/>
</dbReference>
<dbReference type="AlphaFoldDB" id="A0A2I4HUR2"/>
<sequence>MHFSNLHLHGHLPPQPLLTRSSFPRRKHFPISIPKTSTRPQSAFPFACHGTKPKCRRFEIRNSVFADPKNGKDSEKVPESWVGLVGSVFPGGSWWNLRENDNVEITAAKPITVILALRRMWELIAEDRWVVFVAVGSLVVAALSEISIPSVLAASIFSAQSGETMLFSRNSQFLVILCFTSGICSGLRSGCFGVANMILVKRLRETFYSAILFQDISFFDREAVGDLTSRIGADCQQLSRVIGNDVHLILRNAVQGTGALINLLNLSWPLALSTLLICSVLLTIFLFYGQYQKRAAKLTQEFTADANEVAQATLSLVRSVRAYGTERKEIGRYKQWLDKLVFINFRESVAYGLWNMSFSTLYRSTQVIALLLGGMSIMSGYVSAEQLTKYILYCEWLIYATWRFTDSLSSLLQSVGASEKVFQLMDLLPSDQFLSKGVKLERVMGNIQFVNVSFHYPSRLMVPILEDINISVQASEVVAIVGLSGSGKSTIVNLLLRLYEPINGQIYIDGLPLRELDIRWLRQKVGFVGQEPHLFHMDIKSNIRYGCSRHVEQEDIERAAKQAYAHEFISSLPAGYDTLVDDNLLSGGQKQRIAIARAILRDPAILILDEATSALDSESEHYVKGVLHSFRNDIKANRTVIVIAHRLSTIKAADRIILLDSGRVIETGDHTELLLKDGLYARLFKAQRGTKNLDFRENKQRRKLSMSPQFWIILIKDKILEQRNDNMVLVAQPLQIGLLQSS</sequence>
<dbReference type="PANTHER" id="PTHR43394:SF19">
    <property type="entry name" value="ABC TRANSPORTER B FAMILY"/>
    <property type="match status" value="1"/>
</dbReference>
<dbReference type="Gene3D" id="1.20.1560.10">
    <property type="entry name" value="ABC transporter type 1, transmembrane domain"/>
    <property type="match status" value="1"/>
</dbReference>
<evidence type="ECO:0000256" key="2">
    <source>
        <dbReference type="ARBA" id="ARBA00022692"/>
    </source>
</evidence>
<dbReference type="InterPro" id="IPR003593">
    <property type="entry name" value="AAA+_ATPase"/>
</dbReference>
<dbReference type="STRING" id="51240.A0A2I4HUR2"/>
<comment type="subcellular location">
    <subcellularLocation>
        <location evidence="1">Membrane</location>
        <topology evidence="1">Multi-pass membrane protein</topology>
    </subcellularLocation>
</comment>
<reference evidence="8" key="1">
    <citation type="submission" date="2025-08" db="UniProtKB">
        <authorList>
            <consortium name="RefSeq"/>
        </authorList>
    </citation>
    <scope>IDENTIFICATION</scope>
    <source>
        <tissue evidence="8">Leaves</tissue>
    </source>
</reference>
<evidence type="ECO:0000256" key="5">
    <source>
        <dbReference type="ARBA" id="ARBA00022989"/>
    </source>
</evidence>
<proteinExistence type="predicted"/>
<dbReference type="SMART" id="SM00382">
    <property type="entry name" value="AAA"/>
    <property type="match status" value="1"/>
</dbReference>
<dbReference type="InterPro" id="IPR039421">
    <property type="entry name" value="Type_1_exporter"/>
</dbReference>
<organism evidence="7 8">
    <name type="scientific">Juglans regia</name>
    <name type="common">English walnut</name>
    <dbReference type="NCBI Taxonomy" id="51240"/>
    <lineage>
        <taxon>Eukaryota</taxon>
        <taxon>Viridiplantae</taxon>
        <taxon>Streptophyta</taxon>
        <taxon>Embryophyta</taxon>
        <taxon>Tracheophyta</taxon>
        <taxon>Spermatophyta</taxon>
        <taxon>Magnoliopsida</taxon>
        <taxon>eudicotyledons</taxon>
        <taxon>Gunneridae</taxon>
        <taxon>Pentapetalae</taxon>
        <taxon>rosids</taxon>
        <taxon>fabids</taxon>
        <taxon>Fagales</taxon>
        <taxon>Juglandaceae</taxon>
        <taxon>Juglans</taxon>
    </lineage>
</organism>
<keyword evidence="3" id="KW-0547">Nucleotide-binding</keyword>
<dbReference type="PROSITE" id="PS50893">
    <property type="entry name" value="ABC_TRANSPORTER_2"/>
    <property type="match status" value="1"/>
</dbReference>
<dbReference type="GeneID" id="109021645"/>
<dbReference type="InterPro" id="IPR017871">
    <property type="entry name" value="ABC_transporter-like_CS"/>
</dbReference>
<dbReference type="Proteomes" id="UP000235220">
    <property type="component" value="Chromosome 10"/>
</dbReference>
<dbReference type="InterPro" id="IPR027417">
    <property type="entry name" value="P-loop_NTPase"/>
</dbReference>
<dbReference type="SUPFAM" id="SSF90123">
    <property type="entry name" value="ABC transporter transmembrane region"/>
    <property type="match status" value="1"/>
</dbReference>
<dbReference type="SUPFAM" id="SSF52540">
    <property type="entry name" value="P-loop containing nucleoside triphosphate hydrolases"/>
    <property type="match status" value="1"/>
</dbReference>
<dbReference type="Pfam" id="PF00005">
    <property type="entry name" value="ABC_tran"/>
    <property type="match status" value="1"/>
</dbReference>
<protein>
    <submittedName>
        <fullName evidence="8">ABC transporter B family member 26, chloroplastic-like isoform X1</fullName>
    </submittedName>
</protein>
<evidence type="ECO:0000256" key="6">
    <source>
        <dbReference type="ARBA" id="ARBA00023136"/>
    </source>
</evidence>
<keyword evidence="2" id="KW-0812">Transmembrane</keyword>
<dbReference type="KEGG" id="jre:109021645"/>
<dbReference type="InterPro" id="IPR036640">
    <property type="entry name" value="ABC1_TM_sf"/>
</dbReference>
<dbReference type="InterPro" id="IPR003439">
    <property type="entry name" value="ABC_transporter-like_ATP-bd"/>
</dbReference>
<dbReference type="GO" id="GO:0016887">
    <property type="term" value="F:ATP hydrolysis activity"/>
    <property type="evidence" value="ECO:0007669"/>
    <property type="project" value="InterPro"/>
</dbReference>
<dbReference type="RefSeq" id="XP_018859868.1">
    <property type="nucleotide sequence ID" value="XM_019004323.2"/>
</dbReference>
<keyword evidence="5" id="KW-1133">Transmembrane helix</keyword>
<keyword evidence="7" id="KW-1185">Reference proteome</keyword>
<dbReference type="OrthoDB" id="6500128at2759"/>
<dbReference type="GO" id="GO:0140359">
    <property type="term" value="F:ABC-type transporter activity"/>
    <property type="evidence" value="ECO:0007669"/>
    <property type="project" value="InterPro"/>
</dbReference>
<dbReference type="GO" id="GO:0005524">
    <property type="term" value="F:ATP binding"/>
    <property type="evidence" value="ECO:0007669"/>
    <property type="project" value="UniProtKB-KW"/>
</dbReference>
<keyword evidence="6" id="KW-0472">Membrane</keyword>
<keyword evidence="4" id="KW-0067">ATP-binding</keyword>
<dbReference type="GO" id="GO:0042626">
    <property type="term" value="F:ATPase-coupled transmembrane transporter activity"/>
    <property type="evidence" value="ECO:0000318"/>
    <property type="project" value="GO_Central"/>
</dbReference>
<evidence type="ECO:0000256" key="3">
    <source>
        <dbReference type="ARBA" id="ARBA00022741"/>
    </source>
</evidence>
<dbReference type="Gene3D" id="3.40.50.300">
    <property type="entry name" value="P-loop containing nucleotide triphosphate hydrolases"/>
    <property type="match status" value="1"/>
</dbReference>
<evidence type="ECO:0000256" key="1">
    <source>
        <dbReference type="ARBA" id="ARBA00004141"/>
    </source>
</evidence>
<evidence type="ECO:0000256" key="4">
    <source>
        <dbReference type="ARBA" id="ARBA00022840"/>
    </source>
</evidence>
<dbReference type="InterPro" id="IPR011527">
    <property type="entry name" value="ABC1_TM_dom"/>
</dbReference>
<evidence type="ECO:0000313" key="8">
    <source>
        <dbReference type="RefSeq" id="XP_018859868.1"/>
    </source>
</evidence>
<dbReference type="PROSITE" id="PS50929">
    <property type="entry name" value="ABC_TM1F"/>
    <property type="match status" value="1"/>
</dbReference>
<dbReference type="Pfam" id="PF00664">
    <property type="entry name" value="ABC_membrane"/>
    <property type="match status" value="1"/>
</dbReference>
<dbReference type="PROSITE" id="PS00211">
    <property type="entry name" value="ABC_TRANSPORTER_1"/>
    <property type="match status" value="1"/>
</dbReference>